<sequence length="138" mass="15890">MSKESTETLDVRPMMYLDITAGKTKTGINASHLLFKLTNHNSNLIEKLEKGTRRLDMADTYDSIYNMPRIPSDCKDAPQLLWEPVNKEEECIDPDNREALHGVPEYQVELALKSSLTRLFRNASNVVENRKIKLYFCL</sequence>
<comment type="caution">
    <text evidence="1">The sequence shown here is derived from an EMBL/GenBank/DDBJ whole genome shotgun (WGS) entry which is preliminary data.</text>
</comment>
<proteinExistence type="predicted"/>
<dbReference type="OrthoDB" id="2289822at2759"/>
<accession>A0A8H7QF07</accession>
<name>A0A8H7QF07_9FUNG</name>
<evidence type="ECO:0000313" key="2">
    <source>
        <dbReference type="Proteomes" id="UP000650833"/>
    </source>
</evidence>
<dbReference type="Proteomes" id="UP000650833">
    <property type="component" value="Unassembled WGS sequence"/>
</dbReference>
<dbReference type="AlphaFoldDB" id="A0A8H7QF07"/>
<keyword evidence="2" id="KW-1185">Reference proteome</keyword>
<gene>
    <name evidence="1" type="ORF">INT46_002235</name>
</gene>
<organism evidence="1 2">
    <name type="scientific">Mucor plumbeus</name>
    <dbReference type="NCBI Taxonomy" id="97098"/>
    <lineage>
        <taxon>Eukaryota</taxon>
        <taxon>Fungi</taxon>
        <taxon>Fungi incertae sedis</taxon>
        <taxon>Mucoromycota</taxon>
        <taxon>Mucoromycotina</taxon>
        <taxon>Mucoromycetes</taxon>
        <taxon>Mucorales</taxon>
        <taxon>Mucorineae</taxon>
        <taxon>Mucoraceae</taxon>
        <taxon>Mucor</taxon>
    </lineage>
</organism>
<evidence type="ECO:0000313" key="1">
    <source>
        <dbReference type="EMBL" id="KAG2191594.1"/>
    </source>
</evidence>
<protein>
    <submittedName>
        <fullName evidence="1">Uncharacterized protein</fullName>
    </submittedName>
</protein>
<dbReference type="EMBL" id="JAEPRC010000807">
    <property type="protein sequence ID" value="KAG2191594.1"/>
    <property type="molecule type" value="Genomic_DNA"/>
</dbReference>
<reference evidence="1" key="1">
    <citation type="submission" date="2020-12" db="EMBL/GenBank/DDBJ databases">
        <title>Metabolic potential, ecology and presence of endohyphal bacteria is reflected in genomic diversity of Mucoromycotina.</title>
        <authorList>
            <person name="Muszewska A."/>
            <person name="Okrasinska A."/>
            <person name="Steczkiewicz K."/>
            <person name="Drgas O."/>
            <person name="Orlowska M."/>
            <person name="Perlinska-Lenart U."/>
            <person name="Aleksandrzak-Piekarczyk T."/>
            <person name="Szatraj K."/>
            <person name="Zielenkiewicz U."/>
            <person name="Pilsyk S."/>
            <person name="Malc E."/>
            <person name="Mieczkowski P."/>
            <person name="Kruszewska J.S."/>
            <person name="Biernat P."/>
            <person name="Pawlowska J."/>
        </authorList>
    </citation>
    <scope>NUCLEOTIDE SEQUENCE</scope>
    <source>
        <strain evidence="1">CBS 226.32</strain>
    </source>
</reference>